<name>A0A9Q2P8G2_RHOHA</name>
<reference evidence="2" key="1">
    <citation type="submission" date="2019-11" db="EMBL/GenBank/DDBJ databases">
        <title>Spread of Macrolides and rifampicin resistant Rhodococcus equi in clinical isolates in the USA.</title>
        <authorList>
            <person name="Alvarez-Narvaez S."/>
            <person name="Huber L."/>
            <person name="Cohen N.D."/>
            <person name="Slovis N."/>
            <person name="Greiter M."/>
            <person name="Giguere S."/>
            <person name="Hart K."/>
        </authorList>
    </citation>
    <scope>NUCLEOTIDE SEQUENCE</scope>
    <source>
        <strain evidence="2">Lh_17</strain>
    </source>
</reference>
<dbReference type="EMBL" id="WVBC01000030">
    <property type="protein sequence ID" value="NKT78235.1"/>
    <property type="molecule type" value="Genomic_DNA"/>
</dbReference>
<protein>
    <recommendedName>
        <fullName evidence="5">Terminase small subunit</fullName>
    </recommendedName>
</protein>
<evidence type="ECO:0000313" key="2">
    <source>
        <dbReference type="EMBL" id="MBM4567513.1"/>
    </source>
</evidence>
<evidence type="ECO:0000313" key="3">
    <source>
        <dbReference type="EMBL" id="NKT78235.1"/>
    </source>
</evidence>
<gene>
    <name evidence="2" type="ORF">GS441_19445</name>
    <name evidence="3" type="ORF">GS882_08990</name>
</gene>
<proteinExistence type="predicted"/>
<accession>A0A9Q2P8G2</accession>
<comment type="caution">
    <text evidence="2">The sequence shown here is derived from an EMBL/GenBank/DDBJ whole genome shotgun (WGS) entry which is preliminary data.</text>
</comment>
<dbReference type="AlphaFoldDB" id="A0A9Q2P8G2"/>
<feature type="region of interest" description="Disordered" evidence="1">
    <location>
        <begin position="156"/>
        <end position="181"/>
    </location>
</feature>
<reference evidence="3" key="2">
    <citation type="journal article" date="2020" name="Environ. Microbiol.">
        <title>The novel and transferable erm(51) gene confers Macrolides, Lincosamides, and Streptogramins B (MLSB) resistance to clonal Rhodococcus equi in the environment.</title>
        <authorList>
            <person name="Huber L."/>
            <person name="Giguere S."/>
            <person name="Slovis N.M."/>
            <person name="Alvarez-Narvaez S."/>
            <person name="Hart K.A."/>
            <person name="Greiter M."/>
            <person name="Morris E.R.A."/>
            <person name="Cohen N.D."/>
        </authorList>
    </citation>
    <scope>NUCLEOTIDE SEQUENCE</scope>
    <source>
        <strain evidence="3">Lh_116_1</strain>
    </source>
</reference>
<dbReference type="Proteomes" id="UP000603463">
    <property type="component" value="Unassembled WGS sequence"/>
</dbReference>
<organism evidence="2 4">
    <name type="scientific">Rhodococcus hoagii</name>
    <name type="common">Corynebacterium equii</name>
    <dbReference type="NCBI Taxonomy" id="43767"/>
    <lineage>
        <taxon>Bacteria</taxon>
        <taxon>Bacillati</taxon>
        <taxon>Actinomycetota</taxon>
        <taxon>Actinomycetes</taxon>
        <taxon>Mycobacteriales</taxon>
        <taxon>Nocardiaceae</taxon>
        <taxon>Prescottella</taxon>
    </lineage>
</organism>
<feature type="region of interest" description="Disordered" evidence="1">
    <location>
        <begin position="1"/>
        <end position="33"/>
    </location>
</feature>
<dbReference type="EMBL" id="WUXR01000012">
    <property type="protein sequence ID" value="MBM4567513.1"/>
    <property type="molecule type" value="Genomic_DNA"/>
</dbReference>
<dbReference type="Proteomes" id="UP000808906">
    <property type="component" value="Unassembled WGS sequence"/>
</dbReference>
<evidence type="ECO:0008006" key="5">
    <source>
        <dbReference type="Google" id="ProtNLM"/>
    </source>
</evidence>
<sequence length="181" mass="19889">MARGGARNRSGPQADPSSARSDRRGVSLSALPSEGYRGEVPGFPLLRRNVMRWEYGEKGSKFQVVDEDATELIAEREAELWAWAWTTPQAVAWAREPWRWQSVAQWVRTSVICETSEATAADRGSVHRFADQIGLTPAGLKENGWQIAADEVAEARVEKSTPAEPSVTPQRRLRSVSGGGA</sequence>
<evidence type="ECO:0000256" key="1">
    <source>
        <dbReference type="SAM" id="MobiDB-lite"/>
    </source>
</evidence>
<evidence type="ECO:0000313" key="4">
    <source>
        <dbReference type="Proteomes" id="UP000808906"/>
    </source>
</evidence>